<evidence type="ECO:0000313" key="1">
    <source>
        <dbReference type="EMBL" id="RGV48397.1"/>
    </source>
</evidence>
<proteinExistence type="predicted"/>
<protein>
    <submittedName>
        <fullName evidence="1">Uncharacterized protein</fullName>
    </submittedName>
</protein>
<dbReference type="RefSeq" id="WP_118421122.1">
    <property type="nucleotide sequence ID" value="NZ_QRZF01000023.1"/>
</dbReference>
<accession>A0A412XTD7</accession>
<comment type="caution">
    <text evidence="1">The sequence shown here is derived from an EMBL/GenBank/DDBJ whole genome shotgun (WGS) entry which is preliminary data.</text>
</comment>
<gene>
    <name evidence="1" type="ORF">DWW10_22160</name>
</gene>
<name>A0A412XTD7_9BACE</name>
<dbReference type="AlphaFoldDB" id="A0A412XTD7"/>
<reference evidence="1 2" key="1">
    <citation type="submission" date="2018-08" db="EMBL/GenBank/DDBJ databases">
        <title>A genome reference for cultivated species of the human gut microbiota.</title>
        <authorList>
            <person name="Zou Y."/>
            <person name="Xue W."/>
            <person name="Luo G."/>
        </authorList>
    </citation>
    <scope>NUCLEOTIDE SEQUENCE [LARGE SCALE GENOMIC DNA]</scope>
    <source>
        <strain evidence="1 2">AF14-32</strain>
    </source>
</reference>
<dbReference type="Proteomes" id="UP000283850">
    <property type="component" value="Unassembled WGS sequence"/>
</dbReference>
<organism evidence="1 2">
    <name type="scientific">Bacteroides intestinalis</name>
    <dbReference type="NCBI Taxonomy" id="329854"/>
    <lineage>
        <taxon>Bacteria</taxon>
        <taxon>Pseudomonadati</taxon>
        <taxon>Bacteroidota</taxon>
        <taxon>Bacteroidia</taxon>
        <taxon>Bacteroidales</taxon>
        <taxon>Bacteroidaceae</taxon>
        <taxon>Bacteroides</taxon>
    </lineage>
</organism>
<evidence type="ECO:0000313" key="2">
    <source>
        <dbReference type="Proteomes" id="UP000283850"/>
    </source>
</evidence>
<dbReference type="EMBL" id="QRZF01000023">
    <property type="protein sequence ID" value="RGV48397.1"/>
    <property type="molecule type" value="Genomic_DNA"/>
</dbReference>
<sequence>MDNTLKLTDTYWEMLKSLNDDIKLRLATRLTASVIAGKNTSRNRTNEMIEKHLGKWEDERSAEAIIEDIYAGRNSIKTPLNFD</sequence>